<evidence type="ECO:0000259" key="2">
    <source>
        <dbReference type="Pfam" id="PF08266"/>
    </source>
</evidence>
<feature type="domain" description="Cadherin N-terminal" evidence="2">
    <location>
        <begin position="31"/>
        <end position="73"/>
    </location>
</feature>
<evidence type="ECO:0000313" key="4">
    <source>
        <dbReference type="Proteomes" id="UP000472274"/>
    </source>
</evidence>
<dbReference type="FunFam" id="2.60.40.60:FF:000398">
    <property type="entry name" value="Protocadherin cluster 1 gamma 26a"/>
    <property type="match status" value="1"/>
</dbReference>
<proteinExistence type="predicted"/>
<evidence type="ECO:0000313" key="3">
    <source>
        <dbReference type="Ensembl" id="ENSTMTP00000023211.1"/>
    </source>
</evidence>
<protein>
    <recommendedName>
        <fullName evidence="2">Cadherin N-terminal domain-containing protein</fullName>
    </recommendedName>
</protein>
<dbReference type="InterPro" id="IPR013164">
    <property type="entry name" value="Cadherin_N"/>
</dbReference>
<dbReference type="Proteomes" id="UP000472274">
    <property type="component" value="Unplaced"/>
</dbReference>
<sequence>MTDIKRLRDCNWRVLFCFVFFTVWEPVSGHIRYSIPEEMQKGSFVGNIVQDLGLDTKEFSDRGVRIVSRGRTHH</sequence>
<dbReference type="Pfam" id="PF08266">
    <property type="entry name" value="Cadherin_2"/>
    <property type="match status" value="1"/>
</dbReference>
<organism evidence="3 4">
    <name type="scientific">Terrapene triunguis</name>
    <name type="common">Three-toed box turtle</name>
    <dbReference type="NCBI Taxonomy" id="2587831"/>
    <lineage>
        <taxon>Eukaryota</taxon>
        <taxon>Metazoa</taxon>
        <taxon>Chordata</taxon>
        <taxon>Craniata</taxon>
        <taxon>Vertebrata</taxon>
        <taxon>Euteleostomi</taxon>
        <taxon>Archelosauria</taxon>
        <taxon>Testudinata</taxon>
        <taxon>Testudines</taxon>
        <taxon>Cryptodira</taxon>
        <taxon>Durocryptodira</taxon>
        <taxon>Testudinoidea</taxon>
        <taxon>Emydidae</taxon>
        <taxon>Terrapene</taxon>
    </lineage>
</organism>
<name>A0A674JN53_9SAUR</name>
<keyword evidence="4" id="KW-1185">Reference proteome</keyword>
<dbReference type="Gene3D" id="2.60.40.60">
    <property type="entry name" value="Cadherins"/>
    <property type="match status" value="1"/>
</dbReference>
<keyword evidence="1" id="KW-0325">Glycoprotein</keyword>
<dbReference type="AlphaFoldDB" id="A0A674JN53"/>
<dbReference type="GeneTree" id="ENSGT00940000159725"/>
<dbReference type="InParanoid" id="A0A674JN53"/>
<accession>A0A674JN53</accession>
<evidence type="ECO:0000256" key="1">
    <source>
        <dbReference type="ARBA" id="ARBA00023180"/>
    </source>
</evidence>
<dbReference type="Ensembl" id="ENSTMTT00000024027.1">
    <property type="protein sequence ID" value="ENSTMTP00000023211.1"/>
    <property type="gene ID" value="ENSTMTG00000016915.1"/>
</dbReference>
<reference evidence="3" key="2">
    <citation type="submission" date="2025-09" db="UniProtKB">
        <authorList>
            <consortium name="Ensembl"/>
        </authorList>
    </citation>
    <scope>IDENTIFICATION</scope>
</reference>
<reference evidence="3" key="1">
    <citation type="submission" date="2025-08" db="UniProtKB">
        <authorList>
            <consortium name="Ensembl"/>
        </authorList>
    </citation>
    <scope>IDENTIFICATION</scope>
</reference>